<dbReference type="EMBL" id="JAOPGA020001721">
    <property type="protein sequence ID" value="KAL0490833.1"/>
    <property type="molecule type" value="Genomic_DNA"/>
</dbReference>
<keyword evidence="4" id="KW-1185">Reference proteome</keyword>
<evidence type="ECO:0000259" key="2">
    <source>
        <dbReference type="PROSITE" id="PS51464"/>
    </source>
</evidence>
<dbReference type="InterPro" id="IPR001347">
    <property type="entry name" value="SIS_dom"/>
</dbReference>
<evidence type="ECO:0000256" key="1">
    <source>
        <dbReference type="ARBA" id="ARBA00023277"/>
    </source>
</evidence>
<dbReference type="GO" id="GO:0019899">
    <property type="term" value="F:enzyme binding"/>
    <property type="evidence" value="ECO:0007669"/>
    <property type="project" value="TreeGrafter"/>
</dbReference>
<feature type="domain" description="SIS" evidence="2">
    <location>
        <begin position="73"/>
        <end position="285"/>
    </location>
</feature>
<dbReference type="InterPro" id="IPR046348">
    <property type="entry name" value="SIS_dom_sf"/>
</dbReference>
<dbReference type="GO" id="GO:0070095">
    <property type="term" value="F:fructose-6-phosphate binding"/>
    <property type="evidence" value="ECO:0007669"/>
    <property type="project" value="TreeGrafter"/>
</dbReference>
<dbReference type="Gene3D" id="3.40.50.12620">
    <property type="match status" value="1"/>
</dbReference>
<dbReference type="PANTHER" id="PTHR10088">
    <property type="entry name" value="GLUCOKINASE REGULATORY PROTEIN"/>
    <property type="match status" value="1"/>
</dbReference>
<accession>A0AAW2ZLU3</accession>
<dbReference type="InterPro" id="IPR005486">
    <property type="entry name" value="Glucokinase_regulatory_CS"/>
</dbReference>
<dbReference type="PROSITE" id="PS01272">
    <property type="entry name" value="GCKR"/>
    <property type="match status" value="1"/>
</dbReference>
<comment type="caution">
    <text evidence="3">The sequence shown here is derived from an EMBL/GenBank/DDBJ whole genome shotgun (WGS) entry which is preliminary data.</text>
</comment>
<dbReference type="GO" id="GO:0005654">
    <property type="term" value="C:nucleoplasm"/>
    <property type="evidence" value="ECO:0007669"/>
    <property type="project" value="TreeGrafter"/>
</dbReference>
<evidence type="ECO:0000313" key="4">
    <source>
        <dbReference type="Proteomes" id="UP001431209"/>
    </source>
</evidence>
<proteinExistence type="predicted"/>
<dbReference type="Pfam" id="PF22198">
    <property type="entry name" value="GKRP_SIS_2"/>
    <property type="match status" value="1"/>
</dbReference>
<organism evidence="3 4">
    <name type="scientific">Acrasis kona</name>
    <dbReference type="NCBI Taxonomy" id="1008807"/>
    <lineage>
        <taxon>Eukaryota</taxon>
        <taxon>Discoba</taxon>
        <taxon>Heterolobosea</taxon>
        <taxon>Tetramitia</taxon>
        <taxon>Eutetramitia</taxon>
        <taxon>Acrasidae</taxon>
        <taxon>Acrasis</taxon>
    </lineage>
</organism>
<gene>
    <name evidence="3" type="ORF">AKO1_009631</name>
</gene>
<sequence>MKTTKPSSITETSNSLTNNIDIVSPEGIVRLLRQSDAQLFSGYEHYESLYDERVLESIYQLSMRFLTCMNEYLKDLETKKNIHSPRVVFSGCGTSGRVSFFCAQNYNECMEYHFGKGKKIHCFSQTISGSESALVKPIESAEDNSTQGIQDLKQVFGDYNHTKTFVGITCGLSAPYVAGQLDELLQQKKQHPEDKTTISLVGFNPLECARVVPMENWHRNPSVTFKSVSDELFAQSQVDGSNIIIVNPVVGPEPITGSTRMKGGSATKIILDACFSLAVMSKITTCTDRKQLIEWLFHMIQSFELSYRNTYDRTELIGAKNGGISTIVQRAAKSLQSNGRLLYIGCNNSGAVGFIDASECLPTYGTPLSQVRGYVDGGWDALYKEENSKRGQEMREKGNEFKFTFEDFENDVIKTLTGSDVVVFTVIEGDLELEELNKMFKLYGLVRERMCSCSWIYISASSYSLYDVNPMLPDNFREDITKVLKDEDLLLVVNLSFSSVVPVLNGYAEYSLKLILNVISTGAHVLKGMTFGNRMINLRVSNDKLYRRSIDIIRDISNVDYDAAEQCLLRSIYQDQDIPTGAGIGQHISRGAGIDKVVPVALLLASKACETVDDAVQILYQQPVVRSVIMNKNK</sequence>
<name>A0AAW2ZLU3_9EUKA</name>
<keyword evidence="1" id="KW-0119">Carbohydrate metabolism</keyword>
<dbReference type="InterPro" id="IPR040190">
    <property type="entry name" value="MURQ/GCKR"/>
</dbReference>
<protein>
    <submittedName>
        <fullName evidence="3">Glucokinase regulatory protein</fullName>
    </submittedName>
</protein>
<dbReference type="Proteomes" id="UP001431209">
    <property type="component" value="Unassembled WGS sequence"/>
</dbReference>
<evidence type="ECO:0000313" key="3">
    <source>
        <dbReference type="EMBL" id="KAL0490833.1"/>
    </source>
</evidence>
<reference evidence="3 4" key="1">
    <citation type="submission" date="2024-03" db="EMBL/GenBank/DDBJ databases">
        <title>The Acrasis kona genome and developmental transcriptomes reveal deep origins of eukaryotic multicellular pathways.</title>
        <authorList>
            <person name="Sheikh S."/>
            <person name="Fu C.-J."/>
            <person name="Brown M.W."/>
            <person name="Baldauf S.L."/>
        </authorList>
    </citation>
    <scope>NUCLEOTIDE SEQUENCE [LARGE SCALE GENOMIC DNA]</scope>
    <source>
        <strain evidence="3 4">ATCC MYA-3509</strain>
    </source>
</reference>
<dbReference type="Pfam" id="PF22645">
    <property type="entry name" value="GKRP_SIS_N"/>
    <property type="match status" value="1"/>
</dbReference>
<dbReference type="PROSITE" id="PS51464">
    <property type="entry name" value="SIS"/>
    <property type="match status" value="1"/>
</dbReference>
<dbReference type="GO" id="GO:0004857">
    <property type="term" value="F:enzyme inhibitor activity"/>
    <property type="evidence" value="ECO:0007669"/>
    <property type="project" value="TreeGrafter"/>
</dbReference>
<dbReference type="Gene3D" id="1.10.8.1080">
    <property type="match status" value="1"/>
</dbReference>
<dbReference type="GO" id="GO:0042593">
    <property type="term" value="P:glucose homeostasis"/>
    <property type="evidence" value="ECO:0007669"/>
    <property type="project" value="TreeGrafter"/>
</dbReference>
<dbReference type="InterPro" id="IPR054017">
    <property type="entry name" value="GKRP_SIS_2"/>
</dbReference>
<dbReference type="GO" id="GO:1901135">
    <property type="term" value="P:carbohydrate derivative metabolic process"/>
    <property type="evidence" value="ECO:0007669"/>
    <property type="project" value="InterPro"/>
</dbReference>
<dbReference type="Gene3D" id="3.40.50.10490">
    <property type="entry name" value="Glucose-6-phosphate isomerase like protein, domain 1"/>
    <property type="match status" value="2"/>
</dbReference>
<dbReference type="GO" id="GO:0005829">
    <property type="term" value="C:cytosol"/>
    <property type="evidence" value="ECO:0007669"/>
    <property type="project" value="TreeGrafter"/>
</dbReference>
<dbReference type="PANTHER" id="PTHR10088:SF4">
    <property type="entry name" value="GLUCOKINASE REGULATORY PROTEIN"/>
    <property type="match status" value="1"/>
</dbReference>
<dbReference type="AlphaFoldDB" id="A0AAW2ZLU3"/>
<dbReference type="SUPFAM" id="SSF53697">
    <property type="entry name" value="SIS domain"/>
    <property type="match status" value="2"/>
</dbReference>
<dbReference type="GO" id="GO:0009750">
    <property type="term" value="P:response to fructose"/>
    <property type="evidence" value="ECO:0007669"/>
    <property type="project" value="TreeGrafter"/>
</dbReference>
<dbReference type="Pfam" id="PF20741">
    <property type="entry name" value="GKRP-like_C"/>
    <property type="match status" value="1"/>
</dbReference>
<dbReference type="GO" id="GO:0030246">
    <property type="term" value="F:carbohydrate binding"/>
    <property type="evidence" value="ECO:0007669"/>
    <property type="project" value="TreeGrafter"/>
</dbReference>